<evidence type="ECO:0000313" key="11">
    <source>
        <dbReference type="EMBL" id="KAA6431299.1"/>
    </source>
</evidence>
<evidence type="ECO:0000256" key="2">
    <source>
        <dbReference type="ARBA" id="ARBA00009008"/>
    </source>
</evidence>
<dbReference type="InterPro" id="IPR007793">
    <property type="entry name" value="DivIVA_fam"/>
</dbReference>
<feature type="compositionally biased region" description="Basic and acidic residues" evidence="10">
    <location>
        <begin position="43"/>
        <end position="54"/>
    </location>
</feature>
<dbReference type="InterPro" id="IPR019933">
    <property type="entry name" value="DivIVA_domain"/>
</dbReference>
<dbReference type="AlphaFoldDB" id="A0A5M8Q606"/>
<keyword evidence="6 9" id="KW-0175">Coiled coil</keyword>
<evidence type="ECO:0000256" key="8">
    <source>
        <dbReference type="ARBA" id="ARBA00031737"/>
    </source>
</evidence>
<sequence length="241" mass="26707">MALTPDDVVHKRFETTRFRDGYDQDEVDDFLDEVVTELRRLTEENDALRAENEQLKQGGAVAAPAAAPAEAVEHPDAAELEQLRVENERLKEQLAEREAEPAPVAEVPQDDVVTEPQAAEPQPEGAAPAVSNADGLLALAQRVHDEHVAAGEARRDELIAAAEATAQQIEDDAEQRKAVLNQEFDDEKKKLDEQKAALEQKIDELKSFERDYRLKLRGYIESQLRDLDRSSSLAFGGQSGS</sequence>
<feature type="region of interest" description="Disordered" evidence="10">
    <location>
        <begin position="88"/>
        <end position="133"/>
    </location>
</feature>
<reference evidence="11 12" key="1">
    <citation type="submission" date="2019-08" db="EMBL/GenBank/DDBJ databases">
        <title>Agrococcus lahaulensis sp. nov., isolated from a cold desert of the Indian Himalayas.</title>
        <authorList>
            <person name="Qu J.H."/>
        </authorList>
    </citation>
    <scope>NUCLEOTIDE SEQUENCE [LARGE SCALE GENOMIC DNA]</scope>
    <source>
        <strain evidence="11 12">NS18</strain>
    </source>
</reference>
<organism evidence="11 12">
    <name type="scientific">Agrococcus sediminis</name>
    <dbReference type="NCBI Taxonomy" id="2599924"/>
    <lineage>
        <taxon>Bacteria</taxon>
        <taxon>Bacillati</taxon>
        <taxon>Actinomycetota</taxon>
        <taxon>Actinomycetes</taxon>
        <taxon>Micrococcales</taxon>
        <taxon>Microbacteriaceae</taxon>
        <taxon>Agrococcus</taxon>
    </lineage>
</organism>
<accession>A0A5M8Q606</accession>
<evidence type="ECO:0000256" key="9">
    <source>
        <dbReference type="SAM" id="Coils"/>
    </source>
</evidence>
<comment type="caution">
    <text evidence="11">The sequence shown here is derived from an EMBL/GenBank/DDBJ whole genome shotgun (WGS) entry which is preliminary data.</text>
</comment>
<comment type="subcellular location">
    <subcellularLocation>
        <location evidence="1">Cytoplasm</location>
    </subcellularLocation>
</comment>
<evidence type="ECO:0000256" key="1">
    <source>
        <dbReference type="ARBA" id="ARBA00004496"/>
    </source>
</evidence>
<feature type="compositionally biased region" description="Basic and acidic residues" evidence="10">
    <location>
        <begin position="88"/>
        <end position="100"/>
    </location>
</feature>
<keyword evidence="12" id="KW-1185">Reference proteome</keyword>
<keyword evidence="4" id="KW-0963">Cytoplasm</keyword>
<comment type="similarity">
    <text evidence="2">Belongs to the DivIVA family.</text>
</comment>
<feature type="compositionally biased region" description="Low complexity" evidence="10">
    <location>
        <begin position="115"/>
        <end position="129"/>
    </location>
</feature>
<name>A0A5M8Q606_9MICO</name>
<keyword evidence="5" id="KW-0132">Cell division</keyword>
<evidence type="ECO:0000256" key="7">
    <source>
        <dbReference type="ARBA" id="ARBA00023306"/>
    </source>
</evidence>
<protein>
    <recommendedName>
        <fullName evidence="3">Cell wall synthesis protein Wag31</fullName>
    </recommendedName>
    <alternativeName>
        <fullName evidence="8">Antigen 84</fullName>
    </alternativeName>
</protein>
<gene>
    <name evidence="11" type="ORF">FQ330_11080</name>
</gene>
<evidence type="ECO:0000256" key="4">
    <source>
        <dbReference type="ARBA" id="ARBA00022490"/>
    </source>
</evidence>
<evidence type="ECO:0000256" key="3">
    <source>
        <dbReference type="ARBA" id="ARBA00018787"/>
    </source>
</evidence>
<dbReference type="Gene3D" id="6.10.250.660">
    <property type="match status" value="1"/>
</dbReference>
<evidence type="ECO:0000256" key="10">
    <source>
        <dbReference type="SAM" id="MobiDB-lite"/>
    </source>
</evidence>
<feature type="coiled-coil region" evidence="9">
    <location>
        <begin position="159"/>
        <end position="211"/>
    </location>
</feature>
<keyword evidence="7" id="KW-0131">Cell cycle</keyword>
<dbReference type="Proteomes" id="UP000323221">
    <property type="component" value="Unassembled WGS sequence"/>
</dbReference>
<dbReference type="NCBIfam" id="TIGR03544">
    <property type="entry name" value="DivI1A_domain"/>
    <property type="match status" value="1"/>
</dbReference>
<feature type="compositionally biased region" description="Low complexity" evidence="10">
    <location>
        <begin position="60"/>
        <end position="70"/>
    </location>
</feature>
<dbReference type="OrthoDB" id="9815492at2"/>
<dbReference type="GO" id="GO:0005737">
    <property type="term" value="C:cytoplasm"/>
    <property type="evidence" value="ECO:0007669"/>
    <property type="project" value="UniProtKB-SubCell"/>
</dbReference>
<dbReference type="RefSeq" id="WP_146357560.1">
    <property type="nucleotide sequence ID" value="NZ_VOIR01000016.1"/>
</dbReference>
<dbReference type="Pfam" id="PF05103">
    <property type="entry name" value="DivIVA"/>
    <property type="match status" value="1"/>
</dbReference>
<dbReference type="PANTHER" id="PTHR35794">
    <property type="entry name" value="CELL DIVISION PROTEIN DIVIVA"/>
    <property type="match status" value="1"/>
</dbReference>
<proteinExistence type="inferred from homology"/>
<evidence type="ECO:0000256" key="5">
    <source>
        <dbReference type="ARBA" id="ARBA00022618"/>
    </source>
</evidence>
<evidence type="ECO:0000256" key="6">
    <source>
        <dbReference type="ARBA" id="ARBA00023054"/>
    </source>
</evidence>
<feature type="region of interest" description="Disordered" evidence="10">
    <location>
        <begin position="43"/>
        <end position="75"/>
    </location>
</feature>
<dbReference type="PANTHER" id="PTHR35794:SF2">
    <property type="entry name" value="CELL DIVISION PROTEIN DIVIVA"/>
    <property type="match status" value="1"/>
</dbReference>
<evidence type="ECO:0000313" key="12">
    <source>
        <dbReference type="Proteomes" id="UP000323221"/>
    </source>
</evidence>
<dbReference type="EMBL" id="VOIR01000016">
    <property type="protein sequence ID" value="KAA6431299.1"/>
    <property type="molecule type" value="Genomic_DNA"/>
</dbReference>
<dbReference type="GO" id="GO:0051301">
    <property type="term" value="P:cell division"/>
    <property type="evidence" value="ECO:0007669"/>
    <property type="project" value="UniProtKB-KW"/>
</dbReference>